<dbReference type="AlphaFoldDB" id="A0A395HWI2"/>
<accession>A0A395HWI2</accession>
<feature type="non-terminal residue" evidence="3">
    <location>
        <position position="1"/>
    </location>
</feature>
<dbReference type="OrthoDB" id="5215637at2759"/>
<dbReference type="GeneID" id="37195546"/>
<dbReference type="STRING" id="1450537.A0A395HWI2"/>
<evidence type="ECO:0000256" key="2">
    <source>
        <dbReference type="SAM" id="SignalP"/>
    </source>
</evidence>
<dbReference type="EMBL" id="KZ824284">
    <property type="protein sequence ID" value="RAL12170.1"/>
    <property type="molecule type" value="Genomic_DNA"/>
</dbReference>
<name>A0A395HWI2_ASPHC</name>
<evidence type="ECO:0008006" key="5">
    <source>
        <dbReference type="Google" id="ProtNLM"/>
    </source>
</evidence>
<feature type="chain" id="PRO_5017407033" description="GPI anchored protein" evidence="2">
    <location>
        <begin position="19"/>
        <end position="192"/>
    </location>
</feature>
<dbReference type="VEuPathDB" id="FungiDB:BO97DRAFT_314863"/>
<proteinExistence type="predicted"/>
<gene>
    <name evidence="3" type="ORF">BO97DRAFT_314863</name>
</gene>
<keyword evidence="1" id="KW-0472">Membrane</keyword>
<evidence type="ECO:0000313" key="3">
    <source>
        <dbReference type="EMBL" id="RAL12170.1"/>
    </source>
</evidence>
<dbReference type="RefSeq" id="XP_025551324.1">
    <property type="nucleotide sequence ID" value="XM_025691257.1"/>
</dbReference>
<keyword evidence="2" id="KW-0732">Signal</keyword>
<sequence length="192" mass="19815">IPSLLSILLLCTAPLVQSSRSCYFPSGSLAPENVPCSNSTYSACCGKNDICHSNGLCMDVSEQPYVLSHGACTDADWTSPNCPSVCQTTNKSDGCSTINLLYTNGISTYCCGTPISNGTDVICPDGKNSFELESGSIVVGYAALENVTSLEAAATTTTTTTTSARDAAIGAGVGVPFGVIAIASMAWAVWER</sequence>
<evidence type="ECO:0000313" key="4">
    <source>
        <dbReference type="Proteomes" id="UP000248961"/>
    </source>
</evidence>
<keyword evidence="1" id="KW-0812">Transmembrane</keyword>
<dbReference type="Proteomes" id="UP000248961">
    <property type="component" value="Unassembled WGS sequence"/>
</dbReference>
<organism evidence="3 4">
    <name type="scientific">Aspergillus homomorphus (strain CBS 101889)</name>
    <dbReference type="NCBI Taxonomy" id="1450537"/>
    <lineage>
        <taxon>Eukaryota</taxon>
        <taxon>Fungi</taxon>
        <taxon>Dikarya</taxon>
        <taxon>Ascomycota</taxon>
        <taxon>Pezizomycotina</taxon>
        <taxon>Eurotiomycetes</taxon>
        <taxon>Eurotiomycetidae</taxon>
        <taxon>Eurotiales</taxon>
        <taxon>Aspergillaceae</taxon>
        <taxon>Aspergillus</taxon>
        <taxon>Aspergillus subgen. Circumdati</taxon>
    </lineage>
</organism>
<feature type="transmembrane region" description="Helical" evidence="1">
    <location>
        <begin position="167"/>
        <end position="190"/>
    </location>
</feature>
<reference evidence="3 4" key="1">
    <citation type="submission" date="2018-02" db="EMBL/GenBank/DDBJ databases">
        <title>The genomes of Aspergillus section Nigri reveals drivers in fungal speciation.</title>
        <authorList>
            <consortium name="DOE Joint Genome Institute"/>
            <person name="Vesth T.C."/>
            <person name="Nybo J."/>
            <person name="Theobald S."/>
            <person name="Brandl J."/>
            <person name="Frisvad J.C."/>
            <person name="Nielsen K.F."/>
            <person name="Lyhne E.K."/>
            <person name="Kogle M.E."/>
            <person name="Kuo A."/>
            <person name="Riley R."/>
            <person name="Clum A."/>
            <person name="Nolan M."/>
            <person name="Lipzen A."/>
            <person name="Salamov A."/>
            <person name="Henrissat B."/>
            <person name="Wiebenga A."/>
            <person name="De vries R.P."/>
            <person name="Grigoriev I.V."/>
            <person name="Mortensen U.H."/>
            <person name="Andersen M.R."/>
            <person name="Baker S.E."/>
        </authorList>
    </citation>
    <scope>NUCLEOTIDE SEQUENCE [LARGE SCALE GENOMIC DNA]</scope>
    <source>
        <strain evidence="3 4">CBS 101889</strain>
    </source>
</reference>
<protein>
    <recommendedName>
        <fullName evidence="5">GPI anchored protein</fullName>
    </recommendedName>
</protein>
<evidence type="ECO:0000256" key="1">
    <source>
        <dbReference type="SAM" id="Phobius"/>
    </source>
</evidence>
<feature type="non-terminal residue" evidence="3">
    <location>
        <position position="192"/>
    </location>
</feature>
<keyword evidence="1" id="KW-1133">Transmembrane helix</keyword>
<keyword evidence="4" id="KW-1185">Reference proteome</keyword>
<feature type="signal peptide" evidence="2">
    <location>
        <begin position="1"/>
        <end position="18"/>
    </location>
</feature>